<sequence length="74" mass="8432">MPKDVEKCGRCSASTVVDVAQMDKTPEEIEATDPFADDRIEVDEDELRRVSPAAWIEGIKTRVDRFGTRLMYNK</sequence>
<evidence type="ECO:0000313" key="2">
    <source>
        <dbReference type="Proteomes" id="UP000198397"/>
    </source>
</evidence>
<dbReference type="EMBL" id="FZNQ01000007">
    <property type="protein sequence ID" value="SNR45240.1"/>
    <property type="molecule type" value="Genomic_DNA"/>
</dbReference>
<dbReference type="Proteomes" id="UP000198397">
    <property type="component" value="Unassembled WGS sequence"/>
</dbReference>
<dbReference type="InterPro" id="IPR058320">
    <property type="entry name" value="DUF8007"/>
</dbReference>
<reference evidence="1 2" key="1">
    <citation type="submission" date="2017-06" db="EMBL/GenBank/DDBJ databases">
        <authorList>
            <person name="Kim H.J."/>
            <person name="Triplett B.A."/>
        </authorList>
    </citation>
    <scope>NUCLEOTIDE SEQUENCE [LARGE SCALE GENOMIC DNA]</scope>
    <source>
        <strain evidence="1 2">DSM 8800</strain>
    </source>
</reference>
<evidence type="ECO:0000313" key="1">
    <source>
        <dbReference type="EMBL" id="SNR45240.1"/>
    </source>
</evidence>
<dbReference type="RefSeq" id="WP_089384638.1">
    <property type="nucleotide sequence ID" value="NZ_FZNQ01000007.1"/>
</dbReference>
<proteinExistence type="predicted"/>
<gene>
    <name evidence="1" type="ORF">SAMN06264855_107103</name>
</gene>
<dbReference type="OrthoDB" id="165777at2157"/>
<organism evidence="1 2">
    <name type="scientific">Halorubrum vacuolatum</name>
    <name type="common">Natronobacterium vacuolatum</name>
    <dbReference type="NCBI Taxonomy" id="63740"/>
    <lineage>
        <taxon>Archaea</taxon>
        <taxon>Methanobacteriati</taxon>
        <taxon>Methanobacteriota</taxon>
        <taxon>Stenosarchaea group</taxon>
        <taxon>Halobacteria</taxon>
        <taxon>Halobacteriales</taxon>
        <taxon>Haloferacaceae</taxon>
        <taxon>Halorubrum</taxon>
    </lineage>
</organism>
<dbReference type="AlphaFoldDB" id="A0A238WF86"/>
<accession>A0A238WF86</accession>
<dbReference type="Pfam" id="PF26029">
    <property type="entry name" value="DUF8007"/>
    <property type="match status" value="1"/>
</dbReference>
<name>A0A238WF86_HALVU</name>
<keyword evidence="2" id="KW-1185">Reference proteome</keyword>
<protein>
    <submittedName>
        <fullName evidence="1">Uncharacterized protein</fullName>
    </submittedName>
</protein>